<evidence type="ECO:0000256" key="1">
    <source>
        <dbReference type="ARBA" id="ARBA00038308"/>
    </source>
</evidence>
<dbReference type="InterPro" id="IPR011978">
    <property type="entry name" value="YgfB-like"/>
</dbReference>
<dbReference type="RefSeq" id="WP_246387653.1">
    <property type="nucleotide sequence ID" value="NZ_JACHHP010000002.1"/>
</dbReference>
<dbReference type="PANTHER" id="PTHR37528">
    <property type="entry name" value="UPF0149 PROTEIN YGFB"/>
    <property type="match status" value="1"/>
</dbReference>
<keyword evidence="3" id="KW-1185">Reference proteome</keyword>
<dbReference type="Proteomes" id="UP000521199">
    <property type="component" value="Unassembled WGS sequence"/>
</dbReference>
<protein>
    <submittedName>
        <fullName evidence="2">Uncharacterized protein</fullName>
    </submittedName>
</protein>
<sequence>MDDQELPPYEAVATALGHLRLGVDASELHGALCGWLSAGGAMRRDDWMAQLQIEADGAGVAANAALDGLFVASVAQLADPDLGFALLLPHEDVPLAERVDALLRWCRGYLGGFGLGAGSAPTLSPDAQEALQDLARIAAFTVGEDEPERDEDALAEVAEFVRVAALLLHADTARDADARRRLH</sequence>
<gene>
    <name evidence="2" type="ORF">HNQ52_001505</name>
</gene>
<dbReference type="PANTHER" id="PTHR37528:SF1">
    <property type="entry name" value="UPF0149 PROTEIN YGFB"/>
    <property type="match status" value="1"/>
</dbReference>
<proteinExistence type="inferred from homology"/>
<organism evidence="2 3">
    <name type="scientific">Chiayiivirga flava</name>
    <dbReference type="NCBI Taxonomy" id="659595"/>
    <lineage>
        <taxon>Bacteria</taxon>
        <taxon>Pseudomonadati</taxon>
        <taxon>Pseudomonadota</taxon>
        <taxon>Gammaproteobacteria</taxon>
        <taxon>Lysobacterales</taxon>
        <taxon>Lysobacteraceae</taxon>
        <taxon>Chiayiivirga</taxon>
    </lineage>
</organism>
<evidence type="ECO:0000313" key="2">
    <source>
        <dbReference type="EMBL" id="MBB5207976.1"/>
    </source>
</evidence>
<dbReference type="InterPro" id="IPR036255">
    <property type="entry name" value="YgfB-like_sf"/>
</dbReference>
<evidence type="ECO:0000313" key="3">
    <source>
        <dbReference type="Proteomes" id="UP000521199"/>
    </source>
</evidence>
<name>A0A7W8D775_9GAMM</name>
<dbReference type="Gene3D" id="1.20.120.740">
    <property type="entry name" value="YgfB uncharacterised protein family UPF0149, PF03695"/>
    <property type="match status" value="1"/>
</dbReference>
<accession>A0A7W8D775</accession>
<dbReference type="Pfam" id="PF03695">
    <property type="entry name" value="UPF0149"/>
    <property type="match status" value="1"/>
</dbReference>
<dbReference type="EMBL" id="JACHHP010000002">
    <property type="protein sequence ID" value="MBB5207976.1"/>
    <property type="molecule type" value="Genomic_DNA"/>
</dbReference>
<dbReference type="AlphaFoldDB" id="A0A7W8D775"/>
<dbReference type="GO" id="GO:0005829">
    <property type="term" value="C:cytosol"/>
    <property type="evidence" value="ECO:0007669"/>
    <property type="project" value="TreeGrafter"/>
</dbReference>
<comment type="similarity">
    <text evidence="1">Belongs to the UPF0149 family.</text>
</comment>
<comment type="caution">
    <text evidence="2">The sequence shown here is derived from an EMBL/GenBank/DDBJ whole genome shotgun (WGS) entry which is preliminary data.</text>
</comment>
<reference evidence="2 3" key="1">
    <citation type="submission" date="2020-08" db="EMBL/GenBank/DDBJ databases">
        <title>Genomic Encyclopedia of Type Strains, Phase IV (KMG-IV): sequencing the most valuable type-strain genomes for metagenomic binning, comparative biology and taxonomic classification.</title>
        <authorList>
            <person name="Goeker M."/>
        </authorList>
    </citation>
    <scope>NUCLEOTIDE SEQUENCE [LARGE SCALE GENOMIC DNA]</scope>
    <source>
        <strain evidence="2 3">DSM 24163</strain>
    </source>
</reference>
<dbReference type="SUPFAM" id="SSF101327">
    <property type="entry name" value="YgfB-like"/>
    <property type="match status" value="1"/>
</dbReference>